<keyword evidence="1" id="KW-0175">Coiled coil</keyword>
<dbReference type="Proteomes" id="UP000887565">
    <property type="component" value="Unplaced"/>
</dbReference>
<dbReference type="AlphaFoldDB" id="A0A915L8K7"/>
<evidence type="ECO:0000313" key="3">
    <source>
        <dbReference type="WBParaSite" id="nRc.2.0.1.t46793-RA"/>
    </source>
</evidence>
<name>A0A915L8K7_ROMCU</name>
<feature type="coiled-coil region" evidence="1">
    <location>
        <begin position="220"/>
        <end position="279"/>
    </location>
</feature>
<keyword evidence="2" id="KW-1185">Reference proteome</keyword>
<dbReference type="WBParaSite" id="nRc.2.0.1.t46793-RA">
    <property type="protein sequence ID" value="nRc.2.0.1.t46793-RA"/>
    <property type="gene ID" value="nRc.2.0.1.g46793"/>
</dbReference>
<reference evidence="3" key="1">
    <citation type="submission" date="2022-11" db="UniProtKB">
        <authorList>
            <consortium name="WormBaseParasite"/>
        </authorList>
    </citation>
    <scope>IDENTIFICATION</scope>
</reference>
<evidence type="ECO:0000256" key="1">
    <source>
        <dbReference type="SAM" id="Coils"/>
    </source>
</evidence>
<proteinExistence type="predicted"/>
<evidence type="ECO:0000313" key="2">
    <source>
        <dbReference type="Proteomes" id="UP000887565"/>
    </source>
</evidence>
<accession>A0A915L8K7</accession>
<protein>
    <submittedName>
        <fullName evidence="3">Uncharacterized protein</fullName>
    </submittedName>
</protein>
<sequence>MKPPVDNRADQATDVINVLPSTNFSKTSKSFDSLRFEGPKNDKDSTAMTATKKFISIPLEENNSGSIICPKNANGSSIFFDNLLSQHVAVGHFLSRSQDSLTKISDPNSISVLLSTTSSGHVKNEKLRSTVKQKLSKNVNSLSNTNRTMSSAQLGAVQRVHSPLVEKSVIGEPPSIQGRKTFSKSSNGNEMIHHSNNITNTTQQKHQQVDPRITRTKMTVTELQKQKQDLEAYVTELVKKAEHKQAELANMKIEIRRLKEEKGIEYEKLRQENQNLKRLLTPDDATIDVPEKVALLESMKLIVLSSLHSLNRDQNFSFEYPSIGFDLSRE</sequence>
<organism evidence="2 3">
    <name type="scientific">Romanomermis culicivorax</name>
    <name type="common">Nematode worm</name>
    <dbReference type="NCBI Taxonomy" id="13658"/>
    <lineage>
        <taxon>Eukaryota</taxon>
        <taxon>Metazoa</taxon>
        <taxon>Ecdysozoa</taxon>
        <taxon>Nematoda</taxon>
        <taxon>Enoplea</taxon>
        <taxon>Dorylaimia</taxon>
        <taxon>Mermithida</taxon>
        <taxon>Mermithoidea</taxon>
        <taxon>Mermithidae</taxon>
        <taxon>Romanomermis</taxon>
    </lineage>
</organism>